<protein>
    <recommendedName>
        <fullName evidence="4">Heterokaryon incompatibility domain-containing protein</fullName>
    </recommendedName>
</protein>
<dbReference type="KEGG" id="ehx:EMIHUDRAFT_421426"/>
<evidence type="ECO:0008006" key="4">
    <source>
        <dbReference type="Google" id="ProtNLM"/>
    </source>
</evidence>
<feature type="compositionally biased region" description="Basic residues" evidence="1">
    <location>
        <begin position="163"/>
        <end position="185"/>
    </location>
</feature>
<feature type="compositionally biased region" description="Polar residues" evidence="1">
    <location>
        <begin position="262"/>
        <end position="271"/>
    </location>
</feature>
<feature type="compositionally biased region" description="Basic and acidic residues" evidence="1">
    <location>
        <begin position="195"/>
        <end position="220"/>
    </location>
</feature>
<keyword evidence="3" id="KW-1185">Reference proteome</keyword>
<dbReference type="HOGENOM" id="CLU_932008_0_0_1"/>
<evidence type="ECO:0000313" key="3">
    <source>
        <dbReference type="Proteomes" id="UP000013827"/>
    </source>
</evidence>
<feature type="compositionally biased region" description="Low complexity" evidence="1">
    <location>
        <begin position="222"/>
        <end position="237"/>
    </location>
</feature>
<reference evidence="2" key="2">
    <citation type="submission" date="2024-10" db="UniProtKB">
        <authorList>
            <consortium name="EnsemblProtists"/>
        </authorList>
    </citation>
    <scope>IDENTIFICATION</scope>
</reference>
<feature type="region of interest" description="Disordered" evidence="1">
    <location>
        <begin position="161"/>
        <end position="282"/>
    </location>
</feature>
<evidence type="ECO:0000256" key="1">
    <source>
        <dbReference type="SAM" id="MobiDB-lite"/>
    </source>
</evidence>
<name>A0A0D3JNY1_EMIH1</name>
<organism evidence="2 3">
    <name type="scientific">Emiliania huxleyi (strain CCMP1516)</name>
    <dbReference type="NCBI Taxonomy" id="280463"/>
    <lineage>
        <taxon>Eukaryota</taxon>
        <taxon>Haptista</taxon>
        <taxon>Haptophyta</taxon>
        <taxon>Prymnesiophyceae</taxon>
        <taxon>Isochrysidales</taxon>
        <taxon>Noelaerhabdaceae</taxon>
        <taxon>Emiliania</taxon>
    </lineage>
</organism>
<reference evidence="3" key="1">
    <citation type="journal article" date="2013" name="Nature">
        <title>Pan genome of the phytoplankton Emiliania underpins its global distribution.</title>
        <authorList>
            <person name="Read B.A."/>
            <person name="Kegel J."/>
            <person name="Klute M.J."/>
            <person name="Kuo A."/>
            <person name="Lefebvre S.C."/>
            <person name="Maumus F."/>
            <person name="Mayer C."/>
            <person name="Miller J."/>
            <person name="Monier A."/>
            <person name="Salamov A."/>
            <person name="Young J."/>
            <person name="Aguilar M."/>
            <person name="Claverie J.M."/>
            <person name="Frickenhaus S."/>
            <person name="Gonzalez K."/>
            <person name="Herman E.K."/>
            <person name="Lin Y.C."/>
            <person name="Napier J."/>
            <person name="Ogata H."/>
            <person name="Sarno A.F."/>
            <person name="Shmutz J."/>
            <person name="Schroeder D."/>
            <person name="de Vargas C."/>
            <person name="Verret F."/>
            <person name="von Dassow P."/>
            <person name="Valentin K."/>
            <person name="Van de Peer Y."/>
            <person name="Wheeler G."/>
            <person name="Dacks J.B."/>
            <person name="Delwiche C.F."/>
            <person name="Dyhrman S.T."/>
            <person name="Glockner G."/>
            <person name="John U."/>
            <person name="Richards T."/>
            <person name="Worden A.Z."/>
            <person name="Zhang X."/>
            <person name="Grigoriev I.V."/>
            <person name="Allen A.E."/>
            <person name="Bidle K."/>
            <person name="Borodovsky M."/>
            <person name="Bowler C."/>
            <person name="Brownlee C."/>
            <person name="Cock J.M."/>
            <person name="Elias M."/>
            <person name="Gladyshev V.N."/>
            <person name="Groth M."/>
            <person name="Guda C."/>
            <person name="Hadaegh A."/>
            <person name="Iglesias-Rodriguez M.D."/>
            <person name="Jenkins J."/>
            <person name="Jones B.M."/>
            <person name="Lawson T."/>
            <person name="Leese F."/>
            <person name="Lindquist E."/>
            <person name="Lobanov A."/>
            <person name="Lomsadze A."/>
            <person name="Malik S.B."/>
            <person name="Marsh M.E."/>
            <person name="Mackinder L."/>
            <person name="Mock T."/>
            <person name="Mueller-Roeber B."/>
            <person name="Pagarete A."/>
            <person name="Parker M."/>
            <person name="Probert I."/>
            <person name="Quesneville H."/>
            <person name="Raines C."/>
            <person name="Rensing S.A."/>
            <person name="Riano-Pachon D.M."/>
            <person name="Richier S."/>
            <person name="Rokitta S."/>
            <person name="Shiraiwa Y."/>
            <person name="Soanes D.M."/>
            <person name="van der Giezen M."/>
            <person name="Wahlund T.M."/>
            <person name="Williams B."/>
            <person name="Wilson W."/>
            <person name="Wolfe G."/>
            <person name="Wurch L.L."/>
        </authorList>
    </citation>
    <scope>NUCLEOTIDE SEQUENCE</scope>
</reference>
<evidence type="ECO:0000313" key="2">
    <source>
        <dbReference type="EnsemblProtists" id="EOD25216"/>
    </source>
</evidence>
<dbReference type="PaxDb" id="2903-EOD25216"/>
<accession>A0A0D3JNY1</accession>
<sequence length="299" mass="33786">MEGEQCTFLFLDADVIRSGLCAEVGYKTTLPRLQEIEAAHPEWIKRRVLKRHLAYGRQHYRSEILAVSHRWEQPEAPDASGAQLKAIREYLQSPAGLEVSFVWYDYWCMPQGKRTPTEKVGFKRMLQNVNLLYLGCSVLILQELSYLSRFWRDPVRGVVQHAVGHRRRPRAGARRGAALHRRPHPPGHGGHGVRAHHDVGEPQRGRGDRDAREPRRDRHQPVRQGVAAVQVARARLAGAGGRGPVRTRGRRPHRGRDRATQPRLNPSQSPQAPGGKHPDSYIVPPVETQEAIHACMRAA</sequence>
<dbReference type="RefSeq" id="XP_005777645.1">
    <property type="nucleotide sequence ID" value="XM_005777588.1"/>
</dbReference>
<dbReference type="EnsemblProtists" id="EOD25216">
    <property type="protein sequence ID" value="EOD25216"/>
    <property type="gene ID" value="EMIHUDRAFT_421426"/>
</dbReference>
<proteinExistence type="predicted"/>
<dbReference type="GeneID" id="17270762"/>
<dbReference type="Proteomes" id="UP000013827">
    <property type="component" value="Unassembled WGS sequence"/>
</dbReference>
<dbReference type="AlphaFoldDB" id="A0A0D3JNY1"/>
<feature type="compositionally biased region" description="Basic residues" evidence="1">
    <location>
        <begin position="245"/>
        <end position="256"/>
    </location>
</feature>